<dbReference type="PANTHER" id="PTHR28041:SF1">
    <property type="entry name" value="LARGE RIBOSOMAL SUBUNIT PROTEIN ML59"/>
    <property type="match status" value="1"/>
</dbReference>
<evidence type="ECO:0000313" key="3">
    <source>
        <dbReference type="EMBL" id="PSS03607.1"/>
    </source>
</evidence>
<dbReference type="OrthoDB" id="18529at2759"/>
<dbReference type="FunCoup" id="A0A2T3AMP6">
    <property type="interactions" value="75"/>
</dbReference>
<dbReference type="PANTHER" id="PTHR28041">
    <property type="entry name" value="54S RIBOSOMAL PROTEIN L25, MITOCHONDRIAL"/>
    <property type="match status" value="1"/>
</dbReference>
<protein>
    <recommendedName>
        <fullName evidence="2">Large ribosomal subunit protein mL59 domain-containing protein</fullName>
    </recommendedName>
</protein>
<reference evidence="3 4" key="1">
    <citation type="journal article" date="2018" name="Mycol. Prog.">
        <title>Coniella lustricola, a new species from submerged detritus.</title>
        <authorList>
            <person name="Raudabaugh D.B."/>
            <person name="Iturriaga T."/>
            <person name="Carver A."/>
            <person name="Mondo S."/>
            <person name="Pangilinan J."/>
            <person name="Lipzen A."/>
            <person name="He G."/>
            <person name="Amirebrahimi M."/>
            <person name="Grigoriev I.V."/>
            <person name="Miller A.N."/>
        </authorList>
    </citation>
    <scope>NUCLEOTIDE SEQUENCE [LARGE SCALE GENOMIC DNA]</scope>
    <source>
        <strain evidence="3 4">B22-T-1</strain>
    </source>
</reference>
<dbReference type="STRING" id="2025994.A0A2T3AMP6"/>
<accession>A0A2T3AMP6</accession>
<feature type="region of interest" description="Disordered" evidence="1">
    <location>
        <begin position="36"/>
        <end position="66"/>
    </location>
</feature>
<evidence type="ECO:0000256" key="1">
    <source>
        <dbReference type="SAM" id="MobiDB-lite"/>
    </source>
</evidence>
<feature type="domain" description="Large ribosomal subunit protein mL59" evidence="2">
    <location>
        <begin position="24"/>
        <end position="157"/>
    </location>
</feature>
<dbReference type="Proteomes" id="UP000241462">
    <property type="component" value="Unassembled WGS sequence"/>
</dbReference>
<evidence type="ECO:0000259" key="2">
    <source>
        <dbReference type="Pfam" id="PF18126"/>
    </source>
</evidence>
<gene>
    <name evidence="3" type="ORF">BD289DRAFT_502146</name>
</gene>
<keyword evidence="4" id="KW-1185">Reference proteome</keyword>
<evidence type="ECO:0000313" key="4">
    <source>
        <dbReference type="Proteomes" id="UP000241462"/>
    </source>
</evidence>
<dbReference type="Pfam" id="PF18126">
    <property type="entry name" value="Mitoc_mL59"/>
    <property type="match status" value="1"/>
</dbReference>
<dbReference type="InParanoid" id="A0A2T3AMP6"/>
<dbReference type="GO" id="GO:0005762">
    <property type="term" value="C:mitochondrial large ribosomal subunit"/>
    <property type="evidence" value="ECO:0007669"/>
    <property type="project" value="InterPro"/>
</dbReference>
<dbReference type="InterPro" id="IPR040922">
    <property type="entry name" value="Ribosomal_mL59_dom"/>
</dbReference>
<dbReference type="EMBL" id="KZ678374">
    <property type="protein sequence ID" value="PSS03607.1"/>
    <property type="molecule type" value="Genomic_DNA"/>
</dbReference>
<dbReference type="AlphaFoldDB" id="A0A2T3AMP6"/>
<proteinExistence type="predicted"/>
<sequence length="168" mass="19502">MASTTSRALLKEQYVNLAKTLPERLQRFLARYPPGEILKPTQRGKPHTGYQMDSKNPFEAQRHPETGRLHNPVYSLRRQADLVKLAREHGVEELLPHTIKKTDVRLAKRVEFGWRGKGTGVGQKVKGHIHERQLAAKMDKRREAMLNMPALIREWKAVGRKNWTKWPK</sequence>
<dbReference type="GO" id="GO:0003735">
    <property type="term" value="F:structural constituent of ribosome"/>
    <property type="evidence" value="ECO:0007669"/>
    <property type="project" value="InterPro"/>
</dbReference>
<name>A0A2T3AMP6_9PEZI</name>
<organism evidence="3 4">
    <name type="scientific">Coniella lustricola</name>
    <dbReference type="NCBI Taxonomy" id="2025994"/>
    <lineage>
        <taxon>Eukaryota</taxon>
        <taxon>Fungi</taxon>
        <taxon>Dikarya</taxon>
        <taxon>Ascomycota</taxon>
        <taxon>Pezizomycotina</taxon>
        <taxon>Sordariomycetes</taxon>
        <taxon>Sordariomycetidae</taxon>
        <taxon>Diaporthales</taxon>
        <taxon>Schizoparmaceae</taxon>
        <taxon>Coniella</taxon>
    </lineage>
</organism>
<dbReference type="InterPro" id="IPR037507">
    <property type="entry name" value="Ribosomal_mL59"/>
</dbReference>